<evidence type="ECO:0000313" key="4">
    <source>
        <dbReference type="Proteomes" id="UP000186817"/>
    </source>
</evidence>
<reference evidence="3 4" key="1">
    <citation type="submission" date="2016-02" db="EMBL/GenBank/DDBJ databases">
        <title>Genome analysis of coral dinoflagellate symbionts highlights evolutionary adaptations to a symbiotic lifestyle.</title>
        <authorList>
            <person name="Aranda M."/>
            <person name="Li Y."/>
            <person name="Liew Y.J."/>
            <person name="Baumgarten S."/>
            <person name="Simakov O."/>
            <person name="Wilson M."/>
            <person name="Piel J."/>
            <person name="Ashoor H."/>
            <person name="Bougouffa S."/>
            <person name="Bajic V.B."/>
            <person name="Ryu T."/>
            <person name="Ravasi T."/>
            <person name="Bayer T."/>
            <person name="Micklem G."/>
            <person name="Kim H."/>
            <person name="Bhak J."/>
            <person name="Lajeunesse T.C."/>
            <person name="Voolstra C.R."/>
        </authorList>
    </citation>
    <scope>NUCLEOTIDE SEQUENCE [LARGE SCALE GENOMIC DNA]</scope>
    <source>
        <strain evidence="3 4">CCMP2467</strain>
    </source>
</reference>
<dbReference type="OrthoDB" id="406724at2759"/>
<proteinExistence type="predicted"/>
<keyword evidence="2" id="KW-1133">Transmembrane helix</keyword>
<dbReference type="EMBL" id="LSRX01000390">
    <property type="protein sequence ID" value="OLP98641.1"/>
    <property type="molecule type" value="Genomic_DNA"/>
</dbReference>
<evidence type="ECO:0000256" key="1">
    <source>
        <dbReference type="SAM" id="MobiDB-lite"/>
    </source>
</evidence>
<accession>A0A1Q9DU23</accession>
<dbReference type="Proteomes" id="UP000186817">
    <property type="component" value="Unassembled WGS sequence"/>
</dbReference>
<evidence type="ECO:0000256" key="2">
    <source>
        <dbReference type="SAM" id="Phobius"/>
    </source>
</evidence>
<feature type="region of interest" description="Disordered" evidence="1">
    <location>
        <begin position="510"/>
        <end position="534"/>
    </location>
</feature>
<keyword evidence="2" id="KW-0472">Membrane</keyword>
<keyword evidence="2" id="KW-0812">Transmembrane</keyword>
<dbReference type="CDD" id="cd09272">
    <property type="entry name" value="RNase_HI_RT_Ty1"/>
    <property type="match status" value="1"/>
</dbReference>
<evidence type="ECO:0000313" key="3">
    <source>
        <dbReference type="EMBL" id="OLP98641.1"/>
    </source>
</evidence>
<organism evidence="3 4">
    <name type="scientific">Symbiodinium microadriaticum</name>
    <name type="common">Dinoflagellate</name>
    <name type="synonym">Zooxanthella microadriatica</name>
    <dbReference type="NCBI Taxonomy" id="2951"/>
    <lineage>
        <taxon>Eukaryota</taxon>
        <taxon>Sar</taxon>
        <taxon>Alveolata</taxon>
        <taxon>Dinophyceae</taxon>
        <taxon>Suessiales</taxon>
        <taxon>Symbiodiniaceae</taxon>
        <taxon>Symbiodinium</taxon>
    </lineage>
</organism>
<name>A0A1Q9DU23_SYMMI</name>
<dbReference type="AlphaFoldDB" id="A0A1Q9DU23"/>
<gene>
    <name evidence="3" type="ORF">AK812_SmicGene18874</name>
</gene>
<feature type="region of interest" description="Disordered" evidence="1">
    <location>
        <begin position="1"/>
        <end position="56"/>
    </location>
</feature>
<comment type="caution">
    <text evidence="3">The sequence shown here is derived from an EMBL/GenBank/DDBJ whole genome shotgun (WGS) entry which is preliminary data.</text>
</comment>
<feature type="transmembrane region" description="Helical" evidence="2">
    <location>
        <begin position="833"/>
        <end position="854"/>
    </location>
</feature>
<protein>
    <submittedName>
        <fullName evidence="3">Retrovirus-related Pol polyprotein from transposon TNT 1-94</fullName>
    </submittedName>
</protein>
<sequence>MSLPSTDPAAVQIYAEEYQGPPTPLDSAAGTPMGDLPRGGGEASGSDQTTPQDIPPTLVHPFTVDDGAATQITAGMMGVDINQPQRVEEWLRAPVTTTQDVMKILRCYHKGVIRPELYNMVLQVETALRTVDDRVFQVKRELSWMASDNRQQQKNQSALQVLLSGFPAGLSPAQRQYMIGWMLKQVPEIQNFLKNRGYVDDHTAEEVGRYFNVLLSEPVTVPQGEFWSTMTLITFKAWNERQAFMSRFAGQSGLPLYTDETTPHHGSHIKCSPCSPQWQRKLEAPIRVILSVINKHPDFADQNAKNIFVLWKTLTVMKPCEKREFQEDHIAWARLFYSAESGEFRGRLELHQDLYQLCMSGPDNVHAEESTLWAEQWNLVLWGPQRELDQAETTQYVEAKKQSIGTGKGVSKGKTKKHWSAPFTYNSYSVPFPFELDVVSVEAIAFSWDEYCTKSGGEAHRVNDPKACTYVGKPVVEDQTASPAPELGARKPKAGDPDYETTFLAGVADQTPIPPKGANKGAQRTQQRAGDGRFRGKKMTGWHFDHTVIHSDSQWSINVITGEITLEELQTALTKLKKNKDRACLGKPTGVALEAGGVIILESVTDADWGGNKADRRSKTSAQIYLGGSLLSSFVRSQRSVAPSSGESEFIATVAGAWEMLYVKECMEFVLKGYATVEATARTDSAASRGISQRIGCGRIRHLDCGLLWLQDSVKKGLLRVGPIAGARNPADVGTKPLCGPKLRELLWRSGAMTDSGERYGEQEGQEADHKQQVNSLVARSGLGTRLGRQALPVLLVLAQIIAGDGYGGFEGLGLVTASSFLEEFLITTTSAMTMWLVIMICMVGFPLCVGWAARSLWKAWWQTEPTTEPEPEVEWIEPNTKDKSVQASLGLSPSERRWQEEYVERCNFLKTALHEEHETVLGCEAELRRYTRARRGFAQLVAIAAFSAHLPRWTFRPRPINVEDVVSRDDFAHARREGWTRVQTAASEIMHLAKSVNDLFYAVDAAALDLVSCFTSWLAEPARGTVGLGAESDRRLTEREEQLGARERTVVMAEENARQAAEVGAPRKRLTARKQIDGDVSMLS</sequence>
<keyword evidence="4" id="KW-1185">Reference proteome</keyword>